<dbReference type="SMART" id="SM00861">
    <property type="entry name" value="Transket_pyr"/>
    <property type="match status" value="1"/>
</dbReference>
<dbReference type="Proteomes" id="UP001139263">
    <property type="component" value="Unassembled WGS sequence"/>
</dbReference>
<gene>
    <name evidence="6 8" type="primary">odhA</name>
    <name evidence="8" type="ORF">MM817_01980</name>
</gene>
<dbReference type="InterPro" id="IPR029061">
    <property type="entry name" value="THDP-binding"/>
</dbReference>
<dbReference type="CDD" id="cd02016">
    <property type="entry name" value="TPP_E1_OGDC_like"/>
    <property type="match status" value="1"/>
</dbReference>
<evidence type="ECO:0000313" key="8">
    <source>
        <dbReference type="EMBL" id="MCI0183689.1"/>
    </source>
</evidence>
<dbReference type="HAMAP" id="MF_01169">
    <property type="entry name" value="SucA_OdhA"/>
    <property type="match status" value="1"/>
</dbReference>
<protein>
    <recommendedName>
        <fullName evidence="6">2-oxoglutarate dehydrogenase E1 component</fullName>
        <ecNumber evidence="6">1.2.4.2</ecNumber>
    </recommendedName>
    <alternativeName>
        <fullName evidence="6">Alpha-ketoglutarate dehydrogenase</fullName>
    </alternativeName>
</protein>
<dbReference type="FunFam" id="3.40.50.970:FF:000036">
    <property type="entry name" value="2-oxoglutarate dehydrogenase E1 component"/>
    <property type="match status" value="1"/>
</dbReference>
<dbReference type="PANTHER" id="PTHR23152">
    <property type="entry name" value="2-OXOGLUTARATE DEHYDROGENASE"/>
    <property type="match status" value="1"/>
</dbReference>
<keyword evidence="4 6" id="KW-0324">Glycolysis</keyword>
<dbReference type="NCBIfam" id="NF008907">
    <property type="entry name" value="PRK12270.1"/>
    <property type="match status" value="1"/>
</dbReference>
<dbReference type="AlphaFoldDB" id="A0A9X1V9G6"/>
<dbReference type="GO" id="GO:0045252">
    <property type="term" value="C:oxoglutarate dehydrogenase complex"/>
    <property type="evidence" value="ECO:0007669"/>
    <property type="project" value="TreeGrafter"/>
</dbReference>
<dbReference type="EMBL" id="JALBUF010000006">
    <property type="protein sequence ID" value="MCI0183689.1"/>
    <property type="molecule type" value="Genomic_DNA"/>
</dbReference>
<dbReference type="InterPro" id="IPR031717">
    <property type="entry name" value="ODO-1/KGD_C"/>
</dbReference>
<evidence type="ECO:0000256" key="2">
    <source>
        <dbReference type="ARBA" id="ARBA00023002"/>
    </source>
</evidence>
<keyword evidence="2 6" id="KW-0560">Oxidoreductase</keyword>
<comment type="function">
    <text evidence="6">E1 component of the 2-oxoglutarate dehydrogenase (OGDH) complex which catalyzes the decarboxylation of 2-oxoglutarate, the first step in the conversion of 2-oxoglutarate to succinyl-CoA and CO(2).</text>
</comment>
<dbReference type="Pfam" id="PF00676">
    <property type="entry name" value="E1_dh"/>
    <property type="match status" value="1"/>
</dbReference>
<dbReference type="InterPro" id="IPR001017">
    <property type="entry name" value="DH_E1"/>
</dbReference>
<dbReference type="RefSeq" id="WP_241714292.1">
    <property type="nucleotide sequence ID" value="NZ_JALBUF010000006.1"/>
</dbReference>
<organism evidence="8 9">
    <name type="scientific">Sulfoacidibacillus ferrooxidans</name>
    <dbReference type="NCBI Taxonomy" id="2005001"/>
    <lineage>
        <taxon>Bacteria</taxon>
        <taxon>Bacillati</taxon>
        <taxon>Bacillota</taxon>
        <taxon>Bacilli</taxon>
        <taxon>Bacillales</taxon>
        <taxon>Alicyclobacillaceae</taxon>
        <taxon>Sulfoacidibacillus</taxon>
    </lineage>
</organism>
<evidence type="ECO:0000256" key="5">
    <source>
        <dbReference type="ARBA" id="ARBA00051911"/>
    </source>
</evidence>
<dbReference type="InterPro" id="IPR042179">
    <property type="entry name" value="KGD_C_sf"/>
</dbReference>
<dbReference type="PANTHER" id="PTHR23152:SF4">
    <property type="entry name" value="2-OXOADIPATE DEHYDROGENASE COMPLEX COMPONENT E1"/>
    <property type="match status" value="1"/>
</dbReference>
<keyword evidence="3 6" id="KW-0786">Thiamine pyrophosphate</keyword>
<evidence type="ECO:0000313" key="9">
    <source>
        <dbReference type="Proteomes" id="UP001139263"/>
    </source>
</evidence>
<dbReference type="Gene3D" id="3.40.50.12470">
    <property type="match status" value="1"/>
</dbReference>
<dbReference type="Gene3D" id="3.40.50.11610">
    <property type="entry name" value="Multifunctional 2-oxoglutarate metabolism enzyme, C-terminal domain"/>
    <property type="match status" value="1"/>
</dbReference>
<dbReference type="Pfam" id="PF02779">
    <property type="entry name" value="Transket_pyr"/>
    <property type="match status" value="1"/>
</dbReference>
<dbReference type="PIRSF" id="PIRSF000157">
    <property type="entry name" value="Oxoglu_dh_E1"/>
    <property type="match status" value="1"/>
</dbReference>
<comment type="subunit">
    <text evidence="6">Homodimer. Part of the 2-oxoglutarate dehydrogenase (OGDH) complex composed of E1 (2-oxoglutarate dehydrogenase), E2 (dihydrolipoamide succinyltransferase) and E3 (dihydrolipoamide dehydrogenase); the complex contains multiple copies of the three enzymatic components (E1, E2 and E3).</text>
</comment>
<evidence type="ECO:0000256" key="6">
    <source>
        <dbReference type="HAMAP-Rule" id="MF_01169"/>
    </source>
</evidence>
<sequence length="955" mass="107243">MNPRTARDRADVWATFSGPNLGYMMEKYEQYCLDPHAVDEETRNIFDTYGPPPSEGTTDEEVTTVKFEQSTSDVDKLAAAWHFTRNLREYGHLQARVNPLQEGDVSVPLLNPASYGLTKQDLDSMQAKWILGKDIPQIRTASDAISYLCTCYTGAIAYEFMHVYNQDEREWLTNQVESNELLEGLSVEQERALLEELIAVEEFEKFLHRTFVGQKRFSIEGVDLLVPMLNHLIRLSTVQGATSVMMGMAHRGRLNVLAHVLGKKYELIFSEFHAAPNKQLVPSEGSMGINYGWTGDVKYHLGAKQTVAGNGVAQARLVLANNPSHLEFVDPVIEGFSRAAQEQCGAKGFPVQDVDLSIPILVHGDAAFSGEGVVAETLNLSELAGYHVGGTIHIITNNQLGFTAEPEEGRSTRYASDLAKGYEIPIVHVNGDDPEACMAAVQLAWRYRKQFHKDFLIDLVGYRKWGHNETDDPTTTQPILYDIIAKHQSARVQYETKLLEKGIVTKGDIEALTKSIQEKLHVAHQQTTMENGLQSAHKEALKVPIFREDTSVALHELHQINEELLTFPDDFAVQPKLQRILMRRKTVFDEQGTVDWAHAEALAFATILADGTDIRMTGQDSERGTFGQRHLMLHDIHTGAKYSPLHGISQAKSSFSIYNSPLSEASVIGYEYGYSIESPHSMVIWEAQFGDFVNAGQVLIDQFVAPGFAKWGQRSSLVMLLPHGYEGQGPEHSSARLERFLQLSAQYNWRVVYPTSASQYFHLLRQQAMSEEDQKMPLIVMTPKGLLRNPRTASAVQFFTDGHFYPVLQEPLTEMHSESVERVILCSGKVAVDLSALLAEQEHIERVAVLRIEQLYPFPYEDVQAAFSRYPHLKEVVWLQEEPQNMGAWTFVQDKLRSVMDQFRVNGAVPNQQLTLTYVGRNEQASPAEGIAGDHQMTQSRILSTAIHQEIVVNE</sequence>
<dbReference type="InterPro" id="IPR011603">
    <property type="entry name" value="2oxoglutarate_DH_E1"/>
</dbReference>
<dbReference type="Gene3D" id="3.40.50.970">
    <property type="match status" value="1"/>
</dbReference>
<dbReference type="GO" id="GO:0006099">
    <property type="term" value="P:tricarboxylic acid cycle"/>
    <property type="evidence" value="ECO:0007669"/>
    <property type="project" value="TreeGrafter"/>
</dbReference>
<comment type="cofactor">
    <cofactor evidence="1 6">
        <name>thiamine diphosphate</name>
        <dbReference type="ChEBI" id="CHEBI:58937"/>
    </cofactor>
</comment>
<proteinExistence type="inferred from homology"/>
<keyword evidence="9" id="KW-1185">Reference proteome</keyword>
<evidence type="ECO:0000259" key="7">
    <source>
        <dbReference type="SMART" id="SM00861"/>
    </source>
</evidence>
<evidence type="ECO:0000256" key="3">
    <source>
        <dbReference type="ARBA" id="ARBA00023052"/>
    </source>
</evidence>
<dbReference type="GO" id="GO:0005829">
    <property type="term" value="C:cytosol"/>
    <property type="evidence" value="ECO:0007669"/>
    <property type="project" value="TreeGrafter"/>
</dbReference>
<dbReference type="InterPro" id="IPR023784">
    <property type="entry name" value="2oxoglutarate_DH_E1_bac"/>
</dbReference>
<reference evidence="8" key="1">
    <citation type="submission" date="2022-03" db="EMBL/GenBank/DDBJ databases">
        <title>Draft Genome Sequence of Firmicute Strain S0AB, a Heterotrophic Iron/Sulfur-Oxidizing Extreme Acidophile.</title>
        <authorList>
            <person name="Vergara E."/>
            <person name="Pakostova E."/>
            <person name="Johnson D.B."/>
            <person name="Holmes D.S."/>
        </authorList>
    </citation>
    <scope>NUCLEOTIDE SEQUENCE</scope>
    <source>
        <strain evidence="8">S0AB</strain>
    </source>
</reference>
<dbReference type="NCBIfam" id="NF006914">
    <property type="entry name" value="PRK09404.1"/>
    <property type="match status" value="1"/>
</dbReference>
<comment type="catalytic activity">
    <reaction evidence="5 6">
        <text>N(6)-[(R)-lipoyl]-L-lysyl-[protein] + 2-oxoglutarate + H(+) = N(6)-[(R)-S(8)-succinyldihydrolipoyl]-L-lysyl-[protein] + CO2</text>
        <dbReference type="Rhea" id="RHEA:12188"/>
        <dbReference type="Rhea" id="RHEA-COMP:10474"/>
        <dbReference type="Rhea" id="RHEA-COMP:20092"/>
        <dbReference type="ChEBI" id="CHEBI:15378"/>
        <dbReference type="ChEBI" id="CHEBI:16526"/>
        <dbReference type="ChEBI" id="CHEBI:16810"/>
        <dbReference type="ChEBI" id="CHEBI:83099"/>
        <dbReference type="ChEBI" id="CHEBI:83120"/>
        <dbReference type="EC" id="1.2.4.2"/>
    </reaction>
</comment>
<feature type="domain" description="Transketolase-like pyrimidine-binding" evidence="7">
    <location>
        <begin position="594"/>
        <end position="789"/>
    </location>
</feature>
<dbReference type="NCBIfam" id="TIGR00239">
    <property type="entry name" value="2oxo_dh_E1"/>
    <property type="match status" value="1"/>
</dbReference>
<name>A0A9X1V9G6_9BACL</name>
<dbReference type="SUPFAM" id="SSF52518">
    <property type="entry name" value="Thiamin diphosphate-binding fold (THDP-binding)"/>
    <property type="match status" value="2"/>
</dbReference>
<evidence type="ECO:0000256" key="4">
    <source>
        <dbReference type="ARBA" id="ARBA00023152"/>
    </source>
</evidence>
<evidence type="ECO:0000256" key="1">
    <source>
        <dbReference type="ARBA" id="ARBA00001964"/>
    </source>
</evidence>
<dbReference type="InterPro" id="IPR005475">
    <property type="entry name" value="Transketolase-like_Pyr-bd"/>
</dbReference>
<dbReference type="Gene3D" id="1.10.287.1150">
    <property type="entry name" value="TPP helical domain"/>
    <property type="match status" value="1"/>
</dbReference>
<comment type="similarity">
    <text evidence="6">Belongs to the alpha-ketoglutarate dehydrogenase family.</text>
</comment>
<comment type="caution">
    <text evidence="8">The sequence shown here is derived from an EMBL/GenBank/DDBJ whole genome shotgun (WGS) entry which is preliminary data.</text>
</comment>
<accession>A0A9X1V9G6</accession>
<dbReference type="Pfam" id="PF16870">
    <property type="entry name" value="OxoGdeHyase_C"/>
    <property type="match status" value="1"/>
</dbReference>
<dbReference type="GO" id="GO:0030976">
    <property type="term" value="F:thiamine pyrophosphate binding"/>
    <property type="evidence" value="ECO:0007669"/>
    <property type="project" value="UniProtKB-UniRule"/>
</dbReference>
<dbReference type="GO" id="GO:0006096">
    <property type="term" value="P:glycolytic process"/>
    <property type="evidence" value="ECO:0007669"/>
    <property type="project" value="UniProtKB-UniRule"/>
</dbReference>
<dbReference type="GO" id="GO:0004591">
    <property type="term" value="F:oxoglutarate dehydrogenase (succinyl-transferring) activity"/>
    <property type="evidence" value="ECO:0007669"/>
    <property type="project" value="UniProtKB-UniRule"/>
</dbReference>
<dbReference type="EC" id="1.2.4.2" evidence="6"/>